<dbReference type="InterPro" id="IPR003593">
    <property type="entry name" value="AAA+_ATPase"/>
</dbReference>
<feature type="domain" description="ABC transporter" evidence="4">
    <location>
        <begin position="2"/>
        <end position="237"/>
    </location>
</feature>
<keyword evidence="2" id="KW-0547">Nucleotide-binding</keyword>
<dbReference type="InterPro" id="IPR027417">
    <property type="entry name" value="P-loop_NTPase"/>
</dbReference>
<dbReference type="RefSeq" id="WP_093750265.1">
    <property type="nucleotide sequence ID" value="NZ_BSYN01000001.1"/>
</dbReference>
<dbReference type="PANTHER" id="PTHR42734">
    <property type="entry name" value="METAL TRANSPORT SYSTEM ATP-BINDING PROTEIN TM_0124-RELATED"/>
    <property type="match status" value="1"/>
</dbReference>
<reference evidence="5 6" key="1">
    <citation type="submission" date="2016-10" db="EMBL/GenBank/DDBJ databases">
        <authorList>
            <person name="de Groot N.N."/>
        </authorList>
    </citation>
    <scope>NUCLEOTIDE SEQUENCE [LARGE SCALE GENOMIC DNA]</scope>
    <source>
        <strain evidence="5 6">DSM 23310</strain>
    </source>
</reference>
<dbReference type="PROSITE" id="PS50893">
    <property type="entry name" value="ABC_TRANSPORTER_2"/>
    <property type="match status" value="1"/>
</dbReference>
<dbReference type="EMBL" id="FNNG01000001">
    <property type="protein sequence ID" value="SDW18691.1"/>
    <property type="molecule type" value="Genomic_DNA"/>
</dbReference>
<organism evidence="5 6">
    <name type="scientific">Tepidimicrobium xylanilyticum</name>
    <dbReference type="NCBI Taxonomy" id="1123352"/>
    <lineage>
        <taxon>Bacteria</taxon>
        <taxon>Bacillati</taxon>
        <taxon>Bacillota</taxon>
        <taxon>Tissierellia</taxon>
        <taxon>Tissierellales</taxon>
        <taxon>Tepidimicrobiaceae</taxon>
        <taxon>Tepidimicrobium</taxon>
    </lineage>
</organism>
<dbReference type="GO" id="GO:0016887">
    <property type="term" value="F:ATP hydrolysis activity"/>
    <property type="evidence" value="ECO:0007669"/>
    <property type="project" value="InterPro"/>
</dbReference>
<dbReference type="SMART" id="SM00382">
    <property type="entry name" value="AAA"/>
    <property type="match status" value="1"/>
</dbReference>
<evidence type="ECO:0000313" key="5">
    <source>
        <dbReference type="EMBL" id="SDW18691.1"/>
    </source>
</evidence>
<proteinExistence type="predicted"/>
<dbReference type="Gene3D" id="3.40.50.300">
    <property type="entry name" value="P-loop containing nucleotide triphosphate hydrolases"/>
    <property type="match status" value="1"/>
</dbReference>
<evidence type="ECO:0000313" key="6">
    <source>
        <dbReference type="Proteomes" id="UP000198828"/>
    </source>
</evidence>
<evidence type="ECO:0000256" key="1">
    <source>
        <dbReference type="ARBA" id="ARBA00022448"/>
    </source>
</evidence>
<keyword evidence="6" id="KW-1185">Reference proteome</keyword>
<evidence type="ECO:0000256" key="3">
    <source>
        <dbReference type="ARBA" id="ARBA00022840"/>
    </source>
</evidence>
<dbReference type="AlphaFoldDB" id="A0A1H2RH16"/>
<evidence type="ECO:0000256" key="2">
    <source>
        <dbReference type="ARBA" id="ARBA00022741"/>
    </source>
</evidence>
<dbReference type="InterPro" id="IPR017871">
    <property type="entry name" value="ABC_transporter-like_CS"/>
</dbReference>
<gene>
    <name evidence="5" type="ORF">SAMN05660923_00376</name>
</gene>
<dbReference type="InterPro" id="IPR003439">
    <property type="entry name" value="ABC_transporter-like_ATP-bd"/>
</dbReference>
<keyword evidence="1" id="KW-0813">Transport</keyword>
<dbReference type="FunFam" id="3.40.50.300:FF:000134">
    <property type="entry name" value="Iron-enterobactin ABC transporter ATP-binding protein"/>
    <property type="match status" value="1"/>
</dbReference>
<dbReference type="PROSITE" id="PS00211">
    <property type="entry name" value="ABC_TRANSPORTER_1"/>
    <property type="match status" value="1"/>
</dbReference>
<accession>A0A1H2RH16</accession>
<name>A0A1H2RH16_9FIRM</name>
<dbReference type="PANTHER" id="PTHR42734:SF19">
    <property type="entry name" value="IRON COMPOUNDS ABC TRANSPORTER, ATP-BINDING PROTEIN"/>
    <property type="match status" value="1"/>
</dbReference>
<sequence length="257" mass="28899">MLEVRNLSCGYGNERVLENVNFIAKPGDIVCIMGSNGSGKSTLIKTIIGLLKPHKGDVLIDGNSILDWAWRRRAQVISYIPQSFNSTFQYRVKDIILMGRTSYLKFASSPSKEDERIAEEAMETLKISHLRNKIYSQLSGGERQLVKIAQALAQQSKIIVMDEPTNNLDFGNQMVMIKHLIQSAERGITIIMATHLPEHTFLYGTKALLVKDGKVVVVDKPGVNLKKEDLQNLYDVELKVIELNSRDKNIKMCLPVI</sequence>
<dbReference type="OrthoDB" id="9799337at2"/>
<dbReference type="SUPFAM" id="SSF52540">
    <property type="entry name" value="P-loop containing nucleoside triphosphate hydrolases"/>
    <property type="match status" value="1"/>
</dbReference>
<dbReference type="Pfam" id="PF00005">
    <property type="entry name" value="ABC_tran"/>
    <property type="match status" value="1"/>
</dbReference>
<keyword evidence="3 5" id="KW-0067">ATP-binding</keyword>
<dbReference type="InterPro" id="IPR050153">
    <property type="entry name" value="Metal_Ion_Import_ABC"/>
</dbReference>
<protein>
    <submittedName>
        <fullName evidence="5">Manganese/iron transport system ATP-binding protein</fullName>
    </submittedName>
</protein>
<dbReference type="Proteomes" id="UP000198828">
    <property type="component" value="Unassembled WGS sequence"/>
</dbReference>
<dbReference type="GO" id="GO:0005524">
    <property type="term" value="F:ATP binding"/>
    <property type="evidence" value="ECO:0007669"/>
    <property type="project" value="UniProtKB-KW"/>
</dbReference>
<evidence type="ECO:0000259" key="4">
    <source>
        <dbReference type="PROSITE" id="PS50893"/>
    </source>
</evidence>